<dbReference type="PANTHER" id="PTHR43745">
    <property type="entry name" value="NITROREDUCTASE MJ1384-RELATED"/>
    <property type="match status" value="1"/>
</dbReference>
<dbReference type="GO" id="GO:0016491">
    <property type="term" value="F:oxidoreductase activity"/>
    <property type="evidence" value="ECO:0007669"/>
    <property type="project" value="InterPro"/>
</dbReference>
<evidence type="ECO:0000256" key="1">
    <source>
        <dbReference type="SAM" id="SignalP"/>
    </source>
</evidence>
<dbReference type="EMBL" id="PGEX01000001">
    <property type="protein sequence ID" value="PJJ40503.1"/>
    <property type="molecule type" value="Genomic_DNA"/>
</dbReference>
<dbReference type="PANTHER" id="PTHR43745:SF2">
    <property type="entry name" value="NITROREDUCTASE MJ1384-RELATED"/>
    <property type="match status" value="1"/>
</dbReference>
<comment type="caution">
    <text evidence="3">The sequence shown here is derived from an EMBL/GenBank/DDBJ whole genome shotgun (WGS) entry which is preliminary data.</text>
</comment>
<dbReference type="OrthoDB" id="9802775at2"/>
<name>A0A2M9A4D4_9BACT</name>
<protein>
    <submittedName>
        <fullName evidence="3">Nitroreductase</fullName>
    </submittedName>
</protein>
<keyword evidence="1" id="KW-0732">Signal</keyword>
<feature type="signal peptide" evidence="1">
    <location>
        <begin position="1"/>
        <end position="21"/>
    </location>
</feature>
<proteinExistence type="predicted"/>
<dbReference type="InterPro" id="IPR052544">
    <property type="entry name" value="Bacteriocin_Proc_Enz"/>
</dbReference>
<dbReference type="Proteomes" id="UP000231134">
    <property type="component" value="Unassembled WGS sequence"/>
</dbReference>
<feature type="domain" description="Nitroreductase" evidence="2">
    <location>
        <begin position="48"/>
        <end position="208"/>
    </location>
</feature>
<evidence type="ECO:0000313" key="4">
    <source>
        <dbReference type="Proteomes" id="UP000231134"/>
    </source>
</evidence>
<dbReference type="RefSeq" id="WP_100424577.1">
    <property type="nucleotide sequence ID" value="NZ_PGEX01000001.1"/>
</dbReference>
<evidence type="ECO:0000259" key="2">
    <source>
        <dbReference type="Pfam" id="PF00881"/>
    </source>
</evidence>
<dbReference type="InterPro" id="IPR000415">
    <property type="entry name" value="Nitroreductase-like"/>
</dbReference>
<feature type="chain" id="PRO_5014851099" evidence="1">
    <location>
        <begin position="22"/>
        <end position="210"/>
    </location>
</feature>
<gene>
    <name evidence="3" type="ORF">BGX16_0430</name>
</gene>
<sequence>MKNRFALTLMATLICSTLAMAQLQKLPAPAKTGGKPVMEALWDRASGTEFNDKMLSDQDLSNLLFAAIGVNRPADGKLTSPTARNFQEIRVFVFTSKGVSEYLNKENALKQVAKGDHRGLVADRQDWAKAAPVSIVIVADETKFGSSDARAKVTMGTDAGIVSENINLFCAGMGLVTRPRMTMDVPAIKKLLKLSDSQVPLLNNPVGYAK</sequence>
<reference evidence="3 4" key="1">
    <citation type="submission" date="2017-11" db="EMBL/GenBank/DDBJ databases">
        <title>Animal gut microbial communities from fecal samples from Wisconsin, USA.</title>
        <authorList>
            <person name="Neumann A."/>
        </authorList>
    </citation>
    <scope>NUCLEOTIDE SEQUENCE [LARGE SCALE GENOMIC DNA]</scope>
    <source>
        <strain evidence="3 4">UWS3</strain>
    </source>
</reference>
<dbReference type="AlphaFoldDB" id="A0A2M9A4D4"/>
<dbReference type="InterPro" id="IPR029479">
    <property type="entry name" value="Nitroreductase"/>
</dbReference>
<dbReference type="SUPFAM" id="SSF55469">
    <property type="entry name" value="FMN-dependent nitroreductase-like"/>
    <property type="match status" value="1"/>
</dbReference>
<evidence type="ECO:0000313" key="3">
    <source>
        <dbReference type="EMBL" id="PJJ40503.1"/>
    </source>
</evidence>
<keyword evidence="4" id="KW-1185">Reference proteome</keyword>
<accession>A0A2M9A4D4</accession>
<dbReference type="Gene3D" id="3.40.109.10">
    <property type="entry name" value="NADH Oxidase"/>
    <property type="match status" value="1"/>
</dbReference>
<organism evidence="3 4">
    <name type="scientific">Hallerella succinigenes</name>
    <dbReference type="NCBI Taxonomy" id="1896222"/>
    <lineage>
        <taxon>Bacteria</taxon>
        <taxon>Pseudomonadati</taxon>
        <taxon>Fibrobacterota</taxon>
        <taxon>Fibrobacteria</taxon>
        <taxon>Fibrobacterales</taxon>
        <taxon>Fibrobacteraceae</taxon>
        <taxon>Hallerella</taxon>
    </lineage>
</organism>
<dbReference type="Pfam" id="PF00881">
    <property type="entry name" value="Nitroreductase"/>
    <property type="match status" value="1"/>
</dbReference>